<evidence type="ECO:0000313" key="2">
    <source>
        <dbReference type="EMBL" id="KAL2552285.1"/>
    </source>
</evidence>
<organism evidence="2 3">
    <name type="scientific">Forsythia ovata</name>
    <dbReference type="NCBI Taxonomy" id="205694"/>
    <lineage>
        <taxon>Eukaryota</taxon>
        <taxon>Viridiplantae</taxon>
        <taxon>Streptophyta</taxon>
        <taxon>Embryophyta</taxon>
        <taxon>Tracheophyta</taxon>
        <taxon>Spermatophyta</taxon>
        <taxon>Magnoliopsida</taxon>
        <taxon>eudicotyledons</taxon>
        <taxon>Gunneridae</taxon>
        <taxon>Pentapetalae</taxon>
        <taxon>asterids</taxon>
        <taxon>lamiids</taxon>
        <taxon>Lamiales</taxon>
        <taxon>Oleaceae</taxon>
        <taxon>Forsythieae</taxon>
        <taxon>Forsythia</taxon>
    </lineage>
</organism>
<comment type="caution">
    <text evidence="2">The sequence shown here is derived from an EMBL/GenBank/DDBJ whole genome shotgun (WGS) entry which is preliminary data.</text>
</comment>
<dbReference type="EMBL" id="JBFOLJ010000002">
    <property type="protein sequence ID" value="KAL2552285.1"/>
    <property type="molecule type" value="Genomic_DNA"/>
</dbReference>
<proteinExistence type="predicted"/>
<reference evidence="3" key="1">
    <citation type="submission" date="2024-07" db="EMBL/GenBank/DDBJ databases">
        <title>Two chromosome-level genome assemblies of Korean endemic species Abeliophyllum distichum and Forsythia ovata (Oleaceae).</title>
        <authorList>
            <person name="Jang H."/>
        </authorList>
    </citation>
    <scope>NUCLEOTIDE SEQUENCE [LARGE SCALE GENOMIC DNA]</scope>
</reference>
<accession>A0ABD1WRG6</accession>
<keyword evidence="3" id="KW-1185">Reference proteome</keyword>
<sequence length="105" mass="11389">MGDSGGSDLEEDGESALGEIVAMAEPVRAIFSVSKIAFNANYFKMLRKKRLEQLYGVINSSDSDSEAEGNPLMMAKLTAEEVANLQKQREESMRQRKGKGVAGSS</sequence>
<dbReference type="AlphaFoldDB" id="A0ABD1WRG6"/>
<protein>
    <submittedName>
        <fullName evidence="2">Uncharacterized protein</fullName>
    </submittedName>
</protein>
<gene>
    <name evidence="2" type="ORF">Fot_05904</name>
</gene>
<dbReference type="Proteomes" id="UP001604277">
    <property type="component" value="Unassembled WGS sequence"/>
</dbReference>
<evidence type="ECO:0000313" key="3">
    <source>
        <dbReference type="Proteomes" id="UP001604277"/>
    </source>
</evidence>
<evidence type="ECO:0000256" key="1">
    <source>
        <dbReference type="SAM" id="MobiDB-lite"/>
    </source>
</evidence>
<feature type="region of interest" description="Disordered" evidence="1">
    <location>
        <begin position="84"/>
        <end position="105"/>
    </location>
</feature>
<name>A0ABD1WRG6_9LAMI</name>